<feature type="signal peptide" evidence="1">
    <location>
        <begin position="1"/>
        <end position="22"/>
    </location>
</feature>
<feature type="chain" id="PRO_5042143164" description="Apple domain-containing protein" evidence="1">
    <location>
        <begin position="23"/>
        <end position="313"/>
    </location>
</feature>
<protein>
    <recommendedName>
        <fullName evidence="4">Apple domain-containing protein</fullName>
    </recommendedName>
</protein>
<reference evidence="2" key="1">
    <citation type="journal article" date="2023" name="Mol. Plant Microbe Interact.">
        <title>Elucidating the Obligate Nature and Biological Capacity of an Invasive Fungal Corn Pathogen.</title>
        <authorList>
            <person name="MacCready J.S."/>
            <person name="Roggenkamp E.M."/>
            <person name="Gdanetz K."/>
            <person name="Chilvers M.I."/>
        </authorList>
    </citation>
    <scope>NUCLEOTIDE SEQUENCE</scope>
    <source>
        <strain evidence="2">PM02</strain>
    </source>
</reference>
<dbReference type="PANTHER" id="PTHR36578:SF1">
    <property type="entry name" value="APPLE DOMAIN-CONTAINING PROTEIN"/>
    <property type="match status" value="1"/>
</dbReference>
<proteinExistence type="predicted"/>
<evidence type="ECO:0000256" key="1">
    <source>
        <dbReference type="SAM" id="SignalP"/>
    </source>
</evidence>
<accession>A0AAD9I320</accession>
<dbReference type="Proteomes" id="UP001217918">
    <property type="component" value="Unassembled WGS sequence"/>
</dbReference>
<keyword evidence="3" id="KW-1185">Reference proteome</keyword>
<dbReference type="PANTHER" id="PTHR36578">
    <property type="entry name" value="CHROMOSOME 15, WHOLE GENOME SHOTGUN SEQUENCE"/>
    <property type="match status" value="1"/>
</dbReference>
<sequence length="313" mass="34130">MPTEDTPDAWFYLSIFRSLALAAQVPAGFKAVNNGTALPAAVEAVGFEGMTYLETYNVSQCAARCMKRRDCISFNIYFERDPLLEPAAGCPNPNATTNIKCVLWGNEIDSSLATNIGELRKDFEVLVAGSNLYNKLNPGANLTSLGFRGPRAPRTKAVFEPPLEPVFHYDTVLGFATYPYAAGHKYDAEVCARACNARTAQAQAQAAAARPPQYRDGAYDKCNMFTVFELFRDDVPHAMVCLQYSAVWDDIYGTWTGDVAPDGQRYAPRLVEVYARADYPAPAICADEAKCGGRFHPGGDCSGWGGEYCSEAA</sequence>
<evidence type="ECO:0000313" key="3">
    <source>
        <dbReference type="Proteomes" id="UP001217918"/>
    </source>
</evidence>
<evidence type="ECO:0008006" key="4">
    <source>
        <dbReference type="Google" id="ProtNLM"/>
    </source>
</evidence>
<dbReference type="EMBL" id="JAQQPM010000003">
    <property type="protein sequence ID" value="KAK2070236.1"/>
    <property type="molecule type" value="Genomic_DNA"/>
</dbReference>
<name>A0AAD9I320_9PEZI</name>
<organism evidence="2 3">
    <name type="scientific">Phyllachora maydis</name>
    <dbReference type="NCBI Taxonomy" id="1825666"/>
    <lineage>
        <taxon>Eukaryota</taxon>
        <taxon>Fungi</taxon>
        <taxon>Dikarya</taxon>
        <taxon>Ascomycota</taxon>
        <taxon>Pezizomycotina</taxon>
        <taxon>Sordariomycetes</taxon>
        <taxon>Sordariomycetidae</taxon>
        <taxon>Phyllachorales</taxon>
        <taxon>Phyllachoraceae</taxon>
        <taxon>Phyllachora</taxon>
    </lineage>
</organism>
<evidence type="ECO:0000313" key="2">
    <source>
        <dbReference type="EMBL" id="KAK2070236.1"/>
    </source>
</evidence>
<comment type="caution">
    <text evidence="2">The sequence shown here is derived from an EMBL/GenBank/DDBJ whole genome shotgun (WGS) entry which is preliminary data.</text>
</comment>
<dbReference type="AlphaFoldDB" id="A0AAD9I320"/>
<gene>
    <name evidence="2" type="ORF">P8C59_004748</name>
</gene>
<keyword evidence="1" id="KW-0732">Signal</keyword>